<keyword evidence="2" id="KW-0808">Transferase</keyword>
<organism evidence="2 3">
    <name type="scientific">Kribbella qitaiheensis</name>
    <dbReference type="NCBI Taxonomy" id="1544730"/>
    <lineage>
        <taxon>Bacteria</taxon>
        <taxon>Bacillati</taxon>
        <taxon>Actinomycetota</taxon>
        <taxon>Actinomycetes</taxon>
        <taxon>Propionibacteriales</taxon>
        <taxon>Kribbellaceae</taxon>
        <taxon>Kribbella</taxon>
    </lineage>
</organism>
<dbReference type="Pfam" id="PF01636">
    <property type="entry name" value="APH"/>
    <property type="match status" value="1"/>
</dbReference>
<dbReference type="GO" id="GO:0016740">
    <property type="term" value="F:transferase activity"/>
    <property type="evidence" value="ECO:0007669"/>
    <property type="project" value="UniProtKB-KW"/>
</dbReference>
<feature type="domain" description="Aminoglycoside phosphotransferase" evidence="1">
    <location>
        <begin position="35"/>
        <end position="252"/>
    </location>
</feature>
<dbReference type="SUPFAM" id="SSF56112">
    <property type="entry name" value="Protein kinase-like (PK-like)"/>
    <property type="match status" value="1"/>
</dbReference>
<gene>
    <name evidence="2" type="ORF">F1D05_12545</name>
</gene>
<dbReference type="Proteomes" id="UP000515563">
    <property type="component" value="Chromosome"/>
</dbReference>
<dbReference type="Gene3D" id="3.30.200.20">
    <property type="entry name" value="Phosphorylase Kinase, domain 1"/>
    <property type="match status" value="1"/>
</dbReference>
<proteinExistence type="predicted"/>
<name>A0A7G6WX68_9ACTN</name>
<sequence length="260" mass="28124">MKMHADEAEIDEALVLRLVAAQFPQWAGLPVSEIPSSGTVNAMFRLGDSLTVRLPRIKGGVCDIATEWEWLPRFAEVLPVEIPAPVGRGEPGEGYPWIWSVQRWIPGTVPARGDEVLARELASFVRAFRRIDFTGGPLAHRGGPLVEQDFETRDALGKLEGWIDTSVATAAWESALAAAPAFSDGWVHGDLMPSNLLVADGRLTAVLDFATAGTGDPACDLIPAWNLLSGSARDAFREALEVDDDAWNRGRGRALSMALI</sequence>
<dbReference type="AlphaFoldDB" id="A0A7G6WX68"/>
<evidence type="ECO:0000259" key="1">
    <source>
        <dbReference type="Pfam" id="PF01636"/>
    </source>
</evidence>
<dbReference type="PANTHER" id="PTHR21310:SF42">
    <property type="entry name" value="BIFUNCTIONAL AAC_APH"/>
    <property type="match status" value="1"/>
</dbReference>
<dbReference type="InterPro" id="IPR002575">
    <property type="entry name" value="Aminoglycoside_PTrfase"/>
</dbReference>
<evidence type="ECO:0000313" key="3">
    <source>
        <dbReference type="Proteomes" id="UP000515563"/>
    </source>
</evidence>
<dbReference type="CDD" id="cd05155">
    <property type="entry name" value="APH_ChoK_like_1"/>
    <property type="match status" value="1"/>
</dbReference>
<dbReference type="Gene3D" id="3.90.1200.10">
    <property type="match status" value="1"/>
</dbReference>
<dbReference type="KEGG" id="kqi:F1D05_12545"/>
<evidence type="ECO:0000313" key="2">
    <source>
        <dbReference type="EMBL" id="QNE18583.1"/>
    </source>
</evidence>
<keyword evidence="3" id="KW-1185">Reference proteome</keyword>
<dbReference type="InterPro" id="IPR051678">
    <property type="entry name" value="AGP_Transferase"/>
</dbReference>
<dbReference type="EMBL" id="CP043661">
    <property type="protein sequence ID" value="QNE18583.1"/>
    <property type="molecule type" value="Genomic_DNA"/>
</dbReference>
<protein>
    <submittedName>
        <fullName evidence="2">Aminoglycoside phosphotransferase family protein</fullName>
    </submittedName>
</protein>
<dbReference type="InterPro" id="IPR011009">
    <property type="entry name" value="Kinase-like_dom_sf"/>
</dbReference>
<reference evidence="2 3" key="2">
    <citation type="journal article" date="2020" name="Microbiol. Resour. Announc.">
        <title>Antarctic desert soil bacteria exhibit high novel natural product potential, evaluated through long-read genome sequencing and comparative genomics.</title>
        <authorList>
            <person name="Benaud N."/>
            <person name="Edwards R.J."/>
            <person name="Amos T.G."/>
            <person name="D'Agostino P.M."/>
            <person name="Gutierrez-Chavez C."/>
            <person name="Montgomery K."/>
            <person name="Nicetic I."/>
            <person name="Ferrari B.C."/>
        </authorList>
    </citation>
    <scope>NUCLEOTIDE SEQUENCE [LARGE SCALE GENOMIC DNA]</scope>
    <source>
        <strain evidence="2 3">SPB151</strain>
    </source>
</reference>
<dbReference type="PANTHER" id="PTHR21310">
    <property type="entry name" value="AMINOGLYCOSIDE PHOSPHOTRANSFERASE-RELATED-RELATED"/>
    <property type="match status" value="1"/>
</dbReference>
<accession>A0A7G6WX68</accession>
<reference evidence="3" key="1">
    <citation type="submission" date="2019-09" db="EMBL/GenBank/DDBJ databases">
        <title>Antimicrobial potential of Antarctic Bacteria.</title>
        <authorList>
            <person name="Benaud N."/>
            <person name="Edwards R.J."/>
            <person name="Ferrari B.C."/>
        </authorList>
    </citation>
    <scope>NUCLEOTIDE SEQUENCE [LARGE SCALE GENOMIC DNA]</scope>
    <source>
        <strain evidence="3">SPB151</strain>
    </source>
</reference>